<proteinExistence type="inferred from homology"/>
<feature type="transmembrane region" description="Helical" evidence="6">
    <location>
        <begin position="68"/>
        <end position="93"/>
    </location>
</feature>
<dbReference type="GO" id="GO:0055085">
    <property type="term" value="P:transmembrane transport"/>
    <property type="evidence" value="ECO:0007669"/>
    <property type="project" value="TreeGrafter"/>
</dbReference>
<feature type="transmembrane region" description="Helical" evidence="6">
    <location>
        <begin position="238"/>
        <end position="264"/>
    </location>
</feature>
<dbReference type="InterPro" id="IPR002549">
    <property type="entry name" value="AI-2E-like"/>
</dbReference>
<feature type="transmembrane region" description="Helical" evidence="6">
    <location>
        <begin position="12"/>
        <end position="32"/>
    </location>
</feature>
<dbReference type="Pfam" id="PF01594">
    <property type="entry name" value="AI-2E_transport"/>
    <property type="match status" value="1"/>
</dbReference>
<keyword evidence="3 6" id="KW-0812">Transmembrane</keyword>
<evidence type="ECO:0000256" key="3">
    <source>
        <dbReference type="ARBA" id="ARBA00022692"/>
    </source>
</evidence>
<dbReference type="EMBL" id="AP018203">
    <property type="protein sequence ID" value="BAY55015.1"/>
    <property type="molecule type" value="Genomic_DNA"/>
</dbReference>
<dbReference type="PANTHER" id="PTHR21716">
    <property type="entry name" value="TRANSMEMBRANE PROTEIN"/>
    <property type="match status" value="1"/>
</dbReference>
<comment type="subcellular location">
    <subcellularLocation>
        <location evidence="1">Membrane</location>
        <topology evidence="1">Multi-pass membrane protein</topology>
    </subcellularLocation>
</comment>
<dbReference type="Proteomes" id="UP000217895">
    <property type="component" value="Chromosome"/>
</dbReference>
<accession>A0A1Z4JE08</accession>
<evidence type="ECO:0008006" key="9">
    <source>
        <dbReference type="Google" id="ProtNLM"/>
    </source>
</evidence>
<keyword evidence="5 6" id="KW-0472">Membrane</keyword>
<protein>
    <recommendedName>
        <fullName evidence="9">Permease</fullName>
    </recommendedName>
</protein>
<evidence type="ECO:0000313" key="8">
    <source>
        <dbReference type="Proteomes" id="UP000217895"/>
    </source>
</evidence>
<reference evidence="7 8" key="1">
    <citation type="submission" date="2017-06" db="EMBL/GenBank/DDBJ databases">
        <title>Genome sequencing of cyanobaciteial culture collection at National Institute for Environmental Studies (NIES).</title>
        <authorList>
            <person name="Hirose Y."/>
            <person name="Shimura Y."/>
            <person name="Fujisawa T."/>
            <person name="Nakamura Y."/>
            <person name="Kawachi M."/>
        </authorList>
    </citation>
    <scope>NUCLEOTIDE SEQUENCE [LARGE SCALE GENOMIC DNA]</scope>
    <source>
        <strain evidence="7 8">NIES-2135</strain>
    </source>
</reference>
<feature type="transmembrane region" description="Helical" evidence="6">
    <location>
        <begin position="211"/>
        <end position="232"/>
    </location>
</feature>
<organism evidence="7 8">
    <name type="scientific">Leptolyngbya boryana NIES-2135</name>
    <dbReference type="NCBI Taxonomy" id="1973484"/>
    <lineage>
        <taxon>Bacteria</taxon>
        <taxon>Bacillati</taxon>
        <taxon>Cyanobacteriota</taxon>
        <taxon>Cyanophyceae</taxon>
        <taxon>Leptolyngbyales</taxon>
        <taxon>Leptolyngbyaceae</taxon>
        <taxon>Leptolyngbya group</taxon>
        <taxon>Leptolyngbya</taxon>
    </lineage>
</organism>
<evidence type="ECO:0000256" key="5">
    <source>
        <dbReference type="ARBA" id="ARBA00023136"/>
    </source>
</evidence>
<feature type="transmembrane region" description="Helical" evidence="6">
    <location>
        <begin position="271"/>
        <end position="287"/>
    </location>
</feature>
<keyword evidence="4 6" id="KW-1133">Transmembrane helix</keyword>
<name>A0A1Z4JE08_LEPBY</name>
<evidence type="ECO:0000313" key="7">
    <source>
        <dbReference type="EMBL" id="BAY55015.1"/>
    </source>
</evidence>
<feature type="transmembrane region" description="Helical" evidence="6">
    <location>
        <begin position="38"/>
        <end position="56"/>
    </location>
</feature>
<feature type="transmembrane region" description="Helical" evidence="6">
    <location>
        <begin position="307"/>
        <end position="328"/>
    </location>
</feature>
<evidence type="ECO:0000256" key="4">
    <source>
        <dbReference type="ARBA" id="ARBA00022989"/>
    </source>
</evidence>
<comment type="similarity">
    <text evidence="2">Belongs to the autoinducer-2 exporter (AI-2E) (TC 2.A.86) family.</text>
</comment>
<dbReference type="GO" id="GO:0016020">
    <property type="term" value="C:membrane"/>
    <property type="evidence" value="ECO:0007669"/>
    <property type="project" value="UniProtKB-SubCell"/>
</dbReference>
<keyword evidence="8" id="KW-1185">Reference proteome</keyword>
<evidence type="ECO:0000256" key="6">
    <source>
        <dbReference type="SAM" id="Phobius"/>
    </source>
</evidence>
<dbReference type="PANTHER" id="PTHR21716:SF66">
    <property type="entry name" value="TRANSPORT PROTEIN SLL0063-RELATED"/>
    <property type="match status" value="1"/>
</dbReference>
<sequence>MARPSHDLQRLLMIGLSGPIIALNVYLLGWVVSYFDHLFTVLTIAAILAFLLDYPVQAFERLRIKRQGAIVIVIVMTIALVAILATTLMPILLTQTTQLLGKIPGWLELSQSNLEFWDNWAKARNYPIDLKGFGGRLSTQIENQLQNIAPQALGLALGTVTGLVDTVLVIVLAFYMLMYGGQLWTGFLNLIPAKFSVPLSRSLRTNFHNFFLSQIVLALFMALAVIPVFTALKVPFTLVFALIIGVAEIIPFIGATLGIGLVTLLVAFQSGWLAVQVAFAAIVLQQIRDNLIAPKIMGDFTGLNPLWIFIALLIGLQVAGVLGIIVAVPIAGTIKGIIDAIVQGNSAIVIPPEKELPPA</sequence>
<dbReference type="AlphaFoldDB" id="A0A1Z4JE08"/>
<evidence type="ECO:0000256" key="2">
    <source>
        <dbReference type="ARBA" id="ARBA00009773"/>
    </source>
</evidence>
<gene>
    <name evidence="7" type="ORF">NIES2135_18360</name>
</gene>
<evidence type="ECO:0000256" key="1">
    <source>
        <dbReference type="ARBA" id="ARBA00004141"/>
    </source>
</evidence>